<evidence type="ECO:0000313" key="9">
    <source>
        <dbReference type="Proteomes" id="UP000198426"/>
    </source>
</evidence>
<proteinExistence type="inferred from homology"/>
<dbReference type="InterPro" id="IPR043147">
    <property type="entry name" value="Penicillin_amidase_A-knob"/>
</dbReference>
<feature type="binding site" evidence="5">
    <location>
        <position position="522"/>
    </location>
    <ligand>
        <name>Ca(2+)</name>
        <dbReference type="ChEBI" id="CHEBI:29108"/>
    </ligand>
</feature>
<comment type="cofactor">
    <cofactor evidence="5">
        <name>Ca(2+)</name>
        <dbReference type="ChEBI" id="CHEBI:29108"/>
    </cofactor>
    <text evidence="5">Binds 1 Ca(2+) ion per dimer.</text>
</comment>
<keyword evidence="3" id="KW-0865">Zymogen</keyword>
<keyword evidence="5" id="KW-0106">Calcium</keyword>
<dbReference type="EMBL" id="FZOY01000002">
    <property type="protein sequence ID" value="SNS40976.1"/>
    <property type="molecule type" value="Genomic_DNA"/>
</dbReference>
<dbReference type="InterPro" id="IPR023343">
    <property type="entry name" value="Penicillin_amidase_dom1"/>
</dbReference>
<dbReference type="SUPFAM" id="SSF56235">
    <property type="entry name" value="N-terminal nucleophile aminohydrolases (Ntn hydrolases)"/>
    <property type="match status" value="1"/>
</dbReference>
<keyword evidence="9" id="KW-1185">Reference proteome</keyword>
<dbReference type="Gene3D" id="3.60.20.10">
    <property type="entry name" value="Glutamine Phosphoribosylpyrophosphate, subunit 1, domain 1"/>
    <property type="match status" value="1"/>
</dbReference>
<keyword evidence="7" id="KW-0472">Membrane</keyword>
<dbReference type="Gene3D" id="1.10.439.10">
    <property type="entry name" value="Penicillin Amidohydrolase, domain 1"/>
    <property type="match status" value="1"/>
</dbReference>
<evidence type="ECO:0000256" key="4">
    <source>
        <dbReference type="PIRSR" id="PIRSR001227-1"/>
    </source>
</evidence>
<dbReference type="RefSeq" id="WP_089231685.1">
    <property type="nucleotide sequence ID" value="NZ_FZOY01000002.1"/>
</dbReference>
<dbReference type="InterPro" id="IPR043146">
    <property type="entry name" value="Penicillin_amidase_N_B-knob"/>
</dbReference>
<feature type="region of interest" description="Disordered" evidence="6">
    <location>
        <begin position="494"/>
        <end position="513"/>
    </location>
</feature>
<dbReference type="PIRSF" id="PIRSF001227">
    <property type="entry name" value="Pen_acylase"/>
    <property type="match status" value="1"/>
</dbReference>
<feature type="binding site" evidence="5">
    <location>
        <position position="334"/>
    </location>
    <ligand>
        <name>Ca(2+)</name>
        <dbReference type="ChEBI" id="CHEBI:29108"/>
    </ligand>
</feature>
<feature type="transmembrane region" description="Helical" evidence="7">
    <location>
        <begin position="7"/>
        <end position="30"/>
    </location>
</feature>
<protein>
    <submittedName>
        <fullName evidence="8">Penicillin amidase</fullName>
    </submittedName>
</protein>
<organism evidence="8 9">
    <name type="scientific">Tropicimonas sediminicola</name>
    <dbReference type="NCBI Taxonomy" id="1031541"/>
    <lineage>
        <taxon>Bacteria</taxon>
        <taxon>Pseudomonadati</taxon>
        <taxon>Pseudomonadota</taxon>
        <taxon>Alphaproteobacteria</taxon>
        <taxon>Rhodobacterales</taxon>
        <taxon>Roseobacteraceae</taxon>
        <taxon>Tropicimonas</taxon>
    </lineage>
</organism>
<feature type="binding site" evidence="5">
    <location>
        <position position="337"/>
    </location>
    <ligand>
        <name>Ca(2+)</name>
        <dbReference type="ChEBI" id="CHEBI:29108"/>
    </ligand>
</feature>
<feature type="active site" description="Nucleophile" evidence="4">
    <location>
        <position position="262"/>
    </location>
</feature>
<dbReference type="Gene3D" id="1.10.1400.10">
    <property type="match status" value="1"/>
</dbReference>
<feature type="binding site" evidence="5">
    <location>
        <position position="195"/>
    </location>
    <ligand>
        <name>Ca(2+)</name>
        <dbReference type="ChEBI" id="CHEBI:29108"/>
    </ligand>
</feature>
<keyword evidence="5" id="KW-0479">Metal-binding</keyword>
<dbReference type="InterPro" id="IPR002692">
    <property type="entry name" value="S45"/>
</dbReference>
<dbReference type="CDD" id="cd03747">
    <property type="entry name" value="Ntn_PGA_like"/>
    <property type="match status" value="1"/>
</dbReference>
<accession>A0A239E8M8</accession>
<dbReference type="GO" id="GO:0016811">
    <property type="term" value="F:hydrolase activity, acting on carbon-nitrogen (but not peptide) bonds, in linear amides"/>
    <property type="evidence" value="ECO:0007669"/>
    <property type="project" value="InterPro"/>
</dbReference>
<evidence type="ECO:0000256" key="1">
    <source>
        <dbReference type="ARBA" id="ARBA00006586"/>
    </source>
</evidence>
<dbReference type="PANTHER" id="PTHR34218">
    <property type="entry name" value="PEPTIDASE S45 PENICILLIN AMIDASE"/>
    <property type="match status" value="1"/>
</dbReference>
<name>A0A239E8M8_9RHOB</name>
<dbReference type="PANTHER" id="PTHR34218:SF4">
    <property type="entry name" value="ACYL-HOMOSERINE LACTONE ACYLASE QUIP"/>
    <property type="match status" value="1"/>
</dbReference>
<dbReference type="GO" id="GO:0017000">
    <property type="term" value="P:antibiotic biosynthetic process"/>
    <property type="evidence" value="ECO:0007669"/>
    <property type="project" value="InterPro"/>
</dbReference>
<dbReference type="OrthoDB" id="9760084at2"/>
<evidence type="ECO:0000256" key="7">
    <source>
        <dbReference type="SAM" id="Phobius"/>
    </source>
</evidence>
<dbReference type="InterPro" id="IPR014395">
    <property type="entry name" value="Pen/GL7ACA/AHL_acylase"/>
</dbReference>
<dbReference type="Pfam" id="PF01804">
    <property type="entry name" value="Penicil_amidase"/>
    <property type="match status" value="1"/>
</dbReference>
<dbReference type="InterPro" id="IPR029055">
    <property type="entry name" value="Ntn_hydrolases_N"/>
</dbReference>
<evidence type="ECO:0000256" key="2">
    <source>
        <dbReference type="ARBA" id="ARBA00022801"/>
    </source>
</evidence>
<evidence type="ECO:0000256" key="3">
    <source>
        <dbReference type="ARBA" id="ARBA00023145"/>
    </source>
</evidence>
<evidence type="ECO:0000256" key="6">
    <source>
        <dbReference type="SAM" id="MobiDB-lite"/>
    </source>
</evidence>
<dbReference type="Gene3D" id="2.30.120.10">
    <property type="match status" value="1"/>
</dbReference>
<comment type="similarity">
    <text evidence="1">Belongs to the peptidase S45 family.</text>
</comment>
<dbReference type="GO" id="GO:0046872">
    <property type="term" value="F:metal ion binding"/>
    <property type="evidence" value="ECO:0007669"/>
    <property type="project" value="UniProtKB-KW"/>
</dbReference>
<keyword evidence="7" id="KW-0812">Transmembrane</keyword>
<evidence type="ECO:0000313" key="8">
    <source>
        <dbReference type="EMBL" id="SNS40976.1"/>
    </source>
</evidence>
<sequence>MEGLFRWTLRLFMVLVVLITGAASLAYYFAAGSLPDYSATYRLRGLSAPVEIVRDNANVPHILGQTDEDSFFGLGFVHAQDRLWQMTLLRRTAQGRLSELFGARTVQTDELMRRLDIYRLASASVEAQDAETQSALRAYAAGVNAWIETVNSEALGRGAPEFFLFSPEIAPWQPADSIAIAKLMALDMTAHMQNEILRARASLVLPSERLIDLMPDVPAGLEGTLPADYGALFPDLPRHARASTWQPDPLSPVGRAAFAGASNVWAAAPERAAAGAALLANDPHMQLTAPSIWYLARLELSSGGVIGGTIPGMPIVLSGRSDRLAWGIAVAYADDQDLHMEELNPANTQQYRTPNGWKDFRTERSIIRVAEEAPVTITLRWSDNGPVLPRSHFDLDQVTPANHVASLSWTGLDAADTSLSAAIRMMRANSVAEAVEAGRDFIVPALNVVLADGETIGMQVFGAIPDRDPAHYSQGRMPSLGWMPENVWRGRKPYESNPRRLSPASGIVGNTNNRTTEAPFPDHVSFVWGDTQRIQRWRKLMAEREVHTRESFIAAQLDTVSVTARSLLPLIARELWYTGEAAEDGTPERQRQVALELLANWNGEMNEHLPEPLIYAAWLRQLQHKLIVDEIGQLENEFPHPDPIFIERVFRDIDGASAWCDIQQSTITETCADTARIALDEALLWIGERYGTALESLRWGDAHQARHDHLILGEIPVLQWFVNIHQSTSGGDNTMQRALTVGTGPDPFDNVHAAGYRGVYDFADPDASVFVTATGQSGHPLSRHYDDLGERWRRGEYIPMSLNPELARAGAVGTTMLEPR</sequence>
<reference evidence="8 9" key="1">
    <citation type="submission" date="2017-06" db="EMBL/GenBank/DDBJ databases">
        <authorList>
            <person name="Kim H.J."/>
            <person name="Triplett B.A."/>
        </authorList>
    </citation>
    <scope>NUCLEOTIDE SEQUENCE [LARGE SCALE GENOMIC DNA]</scope>
    <source>
        <strain evidence="8 9">DSM 29339</strain>
    </source>
</reference>
<keyword evidence="7" id="KW-1133">Transmembrane helix</keyword>
<keyword evidence="2" id="KW-0378">Hydrolase</keyword>
<evidence type="ECO:0000256" key="5">
    <source>
        <dbReference type="PIRSR" id="PIRSR001227-2"/>
    </source>
</evidence>
<gene>
    <name evidence="8" type="ORF">SAMN05421757_10229</name>
</gene>
<dbReference type="AlphaFoldDB" id="A0A239E8M8"/>
<dbReference type="Proteomes" id="UP000198426">
    <property type="component" value="Unassembled WGS sequence"/>
</dbReference>